<name>A0A4Z2EW05_9TELE</name>
<accession>A0A4Z2EW05</accession>
<keyword evidence="3" id="KW-1185">Reference proteome</keyword>
<reference evidence="2 3" key="1">
    <citation type="submission" date="2019-03" db="EMBL/GenBank/DDBJ databases">
        <title>First draft genome of Liparis tanakae, snailfish: a comprehensive survey of snailfish specific genes.</title>
        <authorList>
            <person name="Kim W."/>
            <person name="Song I."/>
            <person name="Jeong J.-H."/>
            <person name="Kim D."/>
            <person name="Kim S."/>
            <person name="Ryu S."/>
            <person name="Song J.Y."/>
            <person name="Lee S.K."/>
        </authorList>
    </citation>
    <scope>NUCLEOTIDE SEQUENCE [LARGE SCALE GENOMIC DNA]</scope>
    <source>
        <tissue evidence="2">Muscle</tissue>
    </source>
</reference>
<protein>
    <submittedName>
        <fullName evidence="2">Uncharacterized protein</fullName>
    </submittedName>
</protein>
<evidence type="ECO:0000256" key="1">
    <source>
        <dbReference type="SAM" id="MobiDB-lite"/>
    </source>
</evidence>
<organism evidence="2 3">
    <name type="scientific">Liparis tanakae</name>
    <name type="common">Tanaka's snailfish</name>
    <dbReference type="NCBI Taxonomy" id="230148"/>
    <lineage>
        <taxon>Eukaryota</taxon>
        <taxon>Metazoa</taxon>
        <taxon>Chordata</taxon>
        <taxon>Craniata</taxon>
        <taxon>Vertebrata</taxon>
        <taxon>Euteleostomi</taxon>
        <taxon>Actinopterygii</taxon>
        <taxon>Neopterygii</taxon>
        <taxon>Teleostei</taxon>
        <taxon>Neoteleostei</taxon>
        <taxon>Acanthomorphata</taxon>
        <taxon>Eupercaria</taxon>
        <taxon>Perciformes</taxon>
        <taxon>Cottioidei</taxon>
        <taxon>Cottales</taxon>
        <taxon>Liparidae</taxon>
        <taxon>Liparis</taxon>
    </lineage>
</organism>
<proteinExistence type="predicted"/>
<sequence>MFPGCVALRGHHTDTVQPSDRRRYFLKLPWSRTSPKSRAKAEPHWRRVSGPSILLHDETNTPRKSHRKKKKKKKRKKRKKKKKKHLHEHQVAAEEVLKSCSRL</sequence>
<feature type="compositionally biased region" description="Basic and acidic residues" evidence="1">
    <location>
        <begin position="88"/>
        <end position="97"/>
    </location>
</feature>
<feature type="region of interest" description="Disordered" evidence="1">
    <location>
        <begin position="29"/>
        <end position="103"/>
    </location>
</feature>
<dbReference type="EMBL" id="SRLO01002520">
    <property type="protein sequence ID" value="TNN32741.1"/>
    <property type="molecule type" value="Genomic_DNA"/>
</dbReference>
<dbReference type="AlphaFoldDB" id="A0A4Z2EW05"/>
<gene>
    <name evidence="2" type="ORF">EYF80_057095</name>
</gene>
<feature type="compositionally biased region" description="Basic residues" evidence="1">
    <location>
        <begin position="63"/>
        <end position="87"/>
    </location>
</feature>
<comment type="caution">
    <text evidence="2">The sequence shown here is derived from an EMBL/GenBank/DDBJ whole genome shotgun (WGS) entry which is preliminary data.</text>
</comment>
<evidence type="ECO:0000313" key="2">
    <source>
        <dbReference type="EMBL" id="TNN32741.1"/>
    </source>
</evidence>
<evidence type="ECO:0000313" key="3">
    <source>
        <dbReference type="Proteomes" id="UP000314294"/>
    </source>
</evidence>
<dbReference type="Proteomes" id="UP000314294">
    <property type="component" value="Unassembled WGS sequence"/>
</dbReference>